<name>A0A975DAE1_9GAMM</name>
<dbReference type="Pfam" id="PF00326">
    <property type="entry name" value="Peptidase_S9"/>
    <property type="match status" value="1"/>
</dbReference>
<dbReference type="InterPro" id="IPR029058">
    <property type="entry name" value="AB_hydrolase_fold"/>
</dbReference>
<dbReference type="GO" id="GO:0008239">
    <property type="term" value="F:dipeptidyl-peptidase activity"/>
    <property type="evidence" value="ECO:0007669"/>
    <property type="project" value="TreeGrafter"/>
</dbReference>
<feature type="chain" id="PRO_5036964520" evidence="1">
    <location>
        <begin position="22"/>
        <end position="734"/>
    </location>
</feature>
<dbReference type="PANTHER" id="PTHR11731">
    <property type="entry name" value="PROTEASE FAMILY S9B,C DIPEPTIDYL-PEPTIDASE IV-RELATED"/>
    <property type="match status" value="1"/>
</dbReference>
<dbReference type="Proteomes" id="UP000682739">
    <property type="component" value="Chromosome"/>
</dbReference>
<protein>
    <submittedName>
        <fullName evidence="4">DPP IV N-terminal domain-containing protein</fullName>
    </submittedName>
</protein>
<dbReference type="InterPro" id="IPR001375">
    <property type="entry name" value="Peptidase_S9_cat"/>
</dbReference>
<dbReference type="PANTHER" id="PTHR11731:SF193">
    <property type="entry name" value="DIPEPTIDYL PEPTIDASE 9"/>
    <property type="match status" value="1"/>
</dbReference>
<dbReference type="Pfam" id="PF00930">
    <property type="entry name" value="DPPIV_N"/>
    <property type="match status" value="1"/>
</dbReference>
<evidence type="ECO:0000259" key="3">
    <source>
        <dbReference type="Pfam" id="PF00930"/>
    </source>
</evidence>
<gene>
    <name evidence="4" type="ORF">J1N51_12325</name>
</gene>
<dbReference type="AlphaFoldDB" id="A0A975DAE1"/>
<keyword evidence="1" id="KW-0732">Signal</keyword>
<evidence type="ECO:0000259" key="2">
    <source>
        <dbReference type="Pfam" id="PF00326"/>
    </source>
</evidence>
<dbReference type="InterPro" id="IPR050278">
    <property type="entry name" value="Serine_Prot_S9B/DPPIV"/>
</dbReference>
<evidence type="ECO:0000313" key="4">
    <source>
        <dbReference type="EMBL" id="QTH63502.1"/>
    </source>
</evidence>
<feature type="domain" description="Peptidase S9 prolyl oligopeptidase catalytic" evidence="2">
    <location>
        <begin position="537"/>
        <end position="734"/>
    </location>
</feature>
<feature type="signal peptide" evidence="1">
    <location>
        <begin position="1"/>
        <end position="21"/>
    </location>
</feature>
<dbReference type="GO" id="GO:0006508">
    <property type="term" value="P:proteolysis"/>
    <property type="evidence" value="ECO:0007669"/>
    <property type="project" value="InterPro"/>
</dbReference>
<dbReference type="InterPro" id="IPR002469">
    <property type="entry name" value="Peptidase_S9B_N"/>
</dbReference>
<dbReference type="RefSeq" id="WP_208831558.1">
    <property type="nucleotide sequence ID" value="NZ_CP072110.1"/>
</dbReference>
<organism evidence="4 5">
    <name type="scientific">Psychrosphaera ytuae</name>
    <dbReference type="NCBI Taxonomy" id="2820710"/>
    <lineage>
        <taxon>Bacteria</taxon>
        <taxon>Pseudomonadati</taxon>
        <taxon>Pseudomonadota</taxon>
        <taxon>Gammaproteobacteria</taxon>
        <taxon>Alteromonadales</taxon>
        <taxon>Pseudoalteromonadaceae</taxon>
        <taxon>Psychrosphaera</taxon>
    </lineage>
</organism>
<proteinExistence type="predicted"/>
<dbReference type="SUPFAM" id="SSF82171">
    <property type="entry name" value="DPP6 N-terminal domain-like"/>
    <property type="match status" value="1"/>
</dbReference>
<dbReference type="Gene3D" id="3.40.50.1820">
    <property type="entry name" value="alpha/beta hydrolase"/>
    <property type="match status" value="1"/>
</dbReference>
<evidence type="ECO:0000256" key="1">
    <source>
        <dbReference type="SAM" id="SignalP"/>
    </source>
</evidence>
<feature type="domain" description="Dipeptidylpeptidase IV N-terminal" evidence="3">
    <location>
        <begin position="126"/>
        <end position="449"/>
    </location>
</feature>
<dbReference type="Gene3D" id="2.140.10.30">
    <property type="entry name" value="Dipeptidylpeptidase IV, N-terminal domain"/>
    <property type="match status" value="1"/>
</dbReference>
<dbReference type="EMBL" id="CP072110">
    <property type="protein sequence ID" value="QTH63502.1"/>
    <property type="molecule type" value="Genomic_DNA"/>
</dbReference>
<dbReference type="GO" id="GO:0008236">
    <property type="term" value="F:serine-type peptidase activity"/>
    <property type="evidence" value="ECO:0007669"/>
    <property type="project" value="InterPro"/>
</dbReference>
<reference evidence="4" key="1">
    <citation type="submission" date="2021-03" db="EMBL/GenBank/DDBJ databases">
        <title>Description of Psychrosphaera ytuae sp. nov. isolated from deep sea sediment of South China Sea.</title>
        <authorList>
            <person name="Zhang J."/>
            <person name="Xu X.-D."/>
        </authorList>
    </citation>
    <scope>NUCLEOTIDE SEQUENCE</scope>
    <source>
        <strain evidence="4">MTZ26</strain>
    </source>
</reference>
<evidence type="ECO:0000313" key="5">
    <source>
        <dbReference type="Proteomes" id="UP000682739"/>
    </source>
</evidence>
<accession>A0A975DAE1</accession>
<sequence length="734" mass="83900">MKKLITALCAMTLAFTSTAHAEKLSLERIYQDPSLSGTAPRKLKLSPDGQRATYIQAREDDYNRFDLWQYNVETGKRSMLVDSESLVSGPENLSDEEKARRERQRIFGKGILEYTFSADGNALLFPLNGDIFYLKIGEQKAKKLTNGEGFATDVKFSPKGNFISFVRDQNLFIIDLATGKTRALTTTGGGTTKFAMAEFVAQEEMGRMTGYWWSPDEKTIALTKVDTTPVDIATRNEIYADSIKLFNQRYPFAGTNNVNIELGLLDVTKSENDIRWVDLGKNKDIYIARGKWLPGSERFSYQWQNRTQQKLELRFVNRKSLQQDVVITETADTWINLHEALYYMDDSFIWASERDGFQHLYHFDYRGKLLSQLTKGEWIVDALEGVDKATGDVYFTGRKDTPTERHLYKVNLNKPQEITKISSRSGFHSITFSKDSSIYLDSYSNTAQPTQVSLHKANGEMLTWMEENRVDENHPLHPYLSDWVKPRFGTLTAEDGQTLHYRIFEPKGFEGKRPVVNYVYGGPHAQLVTNSWSGRNFILQHLVQKGYVVFQLDNRGSYNRGKKFEDPIYKHLGDVELKDQLVGMEYVKTLDFVDPERIGVYGHSYGGYMTIMSMFKAGDVFKVGVSGAPVTDWTLYDTHYTERYAGHPGKNGEDYEKSNVFMYADGLQGDLLIYHGMADDNVLFTHATKLFKHLQDLGKPFDVMTYPGSKHSIRGKKTGYHLATTIVRYFDKNL</sequence>
<dbReference type="KEGG" id="psym:J1N51_12325"/>
<dbReference type="SUPFAM" id="SSF53474">
    <property type="entry name" value="alpha/beta-Hydrolases"/>
    <property type="match status" value="1"/>
</dbReference>
<keyword evidence="5" id="KW-1185">Reference proteome</keyword>